<dbReference type="InterPro" id="IPR023606">
    <property type="entry name" value="CoA-Trfase_III_dom_1_sf"/>
</dbReference>
<dbReference type="Proteomes" id="UP000309992">
    <property type="component" value="Unassembled WGS sequence"/>
</dbReference>
<name>A0ABY2S5Z8_9PSEU</name>
<dbReference type="PANTHER" id="PTHR48207:SF3">
    <property type="entry name" value="SUCCINATE--HYDROXYMETHYLGLUTARATE COA-TRANSFERASE"/>
    <property type="match status" value="1"/>
</dbReference>
<accession>A0ABY2S5Z8</accession>
<proteinExistence type="predicted"/>
<dbReference type="InterPro" id="IPR050483">
    <property type="entry name" value="CoA-transferase_III_domain"/>
</dbReference>
<keyword evidence="1 2" id="KW-0808">Transferase</keyword>
<comment type="caution">
    <text evidence="2">The sequence shown here is derived from an EMBL/GenBank/DDBJ whole genome shotgun (WGS) entry which is preliminary data.</text>
</comment>
<dbReference type="InterPro" id="IPR003673">
    <property type="entry name" value="CoA-Trfase_fam_III"/>
</dbReference>
<protein>
    <submittedName>
        <fullName evidence="2">CoA transferase</fullName>
    </submittedName>
</protein>
<dbReference type="Gene3D" id="3.30.1540.10">
    <property type="entry name" value="formyl-coa transferase, domain 3"/>
    <property type="match status" value="1"/>
</dbReference>
<dbReference type="SUPFAM" id="SSF89796">
    <property type="entry name" value="CoA-transferase family III (CaiB/BaiF)"/>
    <property type="match status" value="1"/>
</dbReference>
<gene>
    <name evidence="2" type="ORF">FCN18_16665</name>
</gene>
<evidence type="ECO:0000256" key="1">
    <source>
        <dbReference type="ARBA" id="ARBA00022679"/>
    </source>
</evidence>
<sequence length="380" mass="40817">MRVADFTRVVAGPYATMLLGDLGADVVKVERPGTGDDCRGWGPPFKDGESTYFLAVNRNKRSVELDLKSEEGRRLARELVASSDVVVESFRPGTMRRLGLDYETVRELRPDVVYCSISGFGTDGPYRERAGYDVMVAAHGGLMSITGTPGGEPVRTGVALVDVTTGLFAAQGILAALLHRQRTGEGQHVEVSLLSAQLAALINAASAYLVAGHVTGPQGSGHDSIVPYQAFRARDGYVVVGAANDRLFRLLAETIGCPELAGDPRFRTNADRVAHRDELVALLQDRLSTEDATYWEDVLWRAGVAVARVRTLDEVFDDQEVAASGQVVTVDHPRLGAVPLVGPAVRLSRTPAAVTLPPPLLGEHTTEVLAELKLGTNRAR</sequence>
<dbReference type="GO" id="GO:0016740">
    <property type="term" value="F:transferase activity"/>
    <property type="evidence" value="ECO:0007669"/>
    <property type="project" value="UniProtKB-KW"/>
</dbReference>
<organism evidence="2 3">
    <name type="scientific">Prauserella endophytica</name>
    <dbReference type="NCBI Taxonomy" id="1592324"/>
    <lineage>
        <taxon>Bacteria</taxon>
        <taxon>Bacillati</taxon>
        <taxon>Actinomycetota</taxon>
        <taxon>Actinomycetes</taxon>
        <taxon>Pseudonocardiales</taxon>
        <taxon>Pseudonocardiaceae</taxon>
        <taxon>Prauserella</taxon>
        <taxon>Prauserella coralliicola group</taxon>
    </lineage>
</organism>
<dbReference type="Gene3D" id="3.40.50.10540">
    <property type="entry name" value="Crotonobetainyl-coa:carnitine coa-transferase, domain 1"/>
    <property type="match status" value="1"/>
</dbReference>
<dbReference type="PANTHER" id="PTHR48207">
    <property type="entry name" value="SUCCINATE--HYDROXYMETHYLGLUTARATE COA-TRANSFERASE"/>
    <property type="match status" value="1"/>
</dbReference>
<dbReference type="Pfam" id="PF02515">
    <property type="entry name" value="CoA_transf_3"/>
    <property type="match status" value="1"/>
</dbReference>
<evidence type="ECO:0000313" key="3">
    <source>
        <dbReference type="Proteomes" id="UP000309992"/>
    </source>
</evidence>
<reference evidence="2 3" key="1">
    <citation type="journal article" date="2015" name="Antonie Van Leeuwenhoek">
        <title>Prauserella endophytica sp. nov., an endophytic actinobacterium isolated from Tamarix taklamakanensis.</title>
        <authorList>
            <person name="Liu J.M."/>
            <person name="Habden X."/>
            <person name="Guo L."/>
            <person name="Tuo L."/>
            <person name="Jiang Z.K."/>
            <person name="Liu S.W."/>
            <person name="Liu X.F."/>
            <person name="Chen L."/>
            <person name="Li R.F."/>
            <person name="Zhang Y.Q."/>
            <person name="Sun C.H."/>
        </authorList>
    </citation>
    <scope>NUCLEOTIDE SEQUENCE [LARGE SCALE GENOMIC DNA]</scope>
    <source>
        <strain evidence="2 3">CGMCC 4.7182</strain>
    </source>
</reference>
<evidence type="ECO:0000313" key="2">
    <source>
        <dbReference type="EMBL" id="TKG70646.1"/>
    </source>
</evidence>
<dbReference type="EMBL" id="SWMS01000008">
    <property type="protein sequence ID" value="TKG70646.1"/>
    <property type="molecule type" value="Genomic_DNA"/>
</dbReference>
<dbReference type="InterPro" id="IPR044855">
    <property type="entry name" value="CoA-Trfase_III_dom3_sf"/>
</dbReference>
<keyword evidence="3" id="KW-1185">Reference proteome</keyword>